<dbReference type="InParanoid" id="K1RRJ9"/>
<proteinExistence type="predicted"/>
<organism evidence="1">
    <name type="scientific">Magallana gigas</name>
    <name type="common">Pacific oyster</name>
    <name type="synonym">Crassostrea gigas</name>
    <dbReference type="NCBI Taxonomy" id="29159"/>
    <lineage>
        <taxon>Eukaryota</taxon>
        <taxon>Metazoa</taxon>
        <taxon>Spiralia</taxon>
        <taxon>Lophotrochozoa</taxon>
        <taxon>Mollusca</taxon>
        <taxon>Bivalvia</taxon>
        <taxon>Autobranchia</taxon>
        <taxon>Pteriomorphia</taxon>
        <taxon>Ostreida</taxon>
        <taxon>Ostreoidea</taxon>
        <taxon>Ostreidae</taxon>
        <taxon>Magallana</taxon>
    </lineage>
</organism>
<gene>
    <name evidence="1" type="ORF">CGI_10014367</name>
</gene>
<dbReference type="InterPro" id="IPR011042">
    <property type="entry name" value="6-blade_b-propeller_TolB-like"/>
</dbReference>
<dbReference type="HOGENOM" id="CLU_007742_4_2_1"/>
<evidence type="ECO:0008006" key="2">
    <source>
        <dbReference type="Google" id="ProtNLM"/>
    </source>
</evidence>
<sequence length="116" mass="12850">MSDWSGAVVVTDHQGRHRFSYTGHPPGSGLKACGVCTDPLSQILVCDTRTDTVHILNRDGCFLSLLTTQIDGVFKPCSLCYDYSTHRLLVGLESNKVCEYEYITEPKDLSGMSYIL</sequence>
<name>K1RRJ9_MAGGI</name>
<accession>K1RRJ9</accession>
<dbReference type="SUPFAM" id="SSF63829">
    <property type="entry name" value="Calcium-dependent phosphotriesterase"/>
    <property type="match status" value="1"/>
</dbReference>
<reference evidence="1" key="1">
    <citation type="journal article" date="2012" name="Nature">
        <title>The oyster genome reveals stress adaptation and complexity of shell formation.</title>
        <authorList>
            <person name="Zhang G."/>
            <person name="Fang X."/>
            <person name="Guo X."/>
            <person name="Li L."/>
            <person name="Luo R."/>
            <person name="Xu F."/>
            <person name="Yang P."/>
            <person name="Zhang L."/>
            <person name="Wang X."/>
            <person name="Qi H."/>
            <person name="Xiong Z."/>
            <person name="Que H."/>
            <person name="Xie Y."/>
            <person name="Holland P.W."/>
            <person name="Paps J."/>
            <person name="Zhu Y."/>
            <person name="Wu F."/>
            <person name="Chen Y."/>
            <person name="Wang J."/>
            <person name="Peng C."/>
            <person name="Meng J."/>
            <person name="Yang L."/>
            <person name="Liu J."/>
            <person name="Wen B."/>
            <person name="Zhang N."/>
            <person name="Huang Z."/>
            <person name="Zhu Q."/>
            <person name="Feng Y."/>
            <person name="Mount A."/>
            <person name="Hedgecock D."/>
            <person name="Xu Z."/>
            <person name="Liu Y."/>
            <person name="Domazet-Loso T."/>
            <person name="Du Y."/>
            <person name="Sun X."/>
            <person name="Zhang S."/>
            <person name="Liu B."/>
            <person name="Cheng P."/>
            <person name="Jiang X."/>
            <person name="Li J."/>
            <person name="Fan D."/>
            <person name="Wang W."/>
            <person name="Fu W."/>
            <person name="Wang T."/>
            <person name="Wang B."/>
            <person name="Zhang J."/>
            <person name="Peng Z."/>
            <person name="Li Y."/>
            <person name="Li N."/>
            <person name="Wang J."/>
            <person name="Chen M."/>
            <person name="He Y."/>
            <person name="Tan F."/>
            <person name="Song X."/>
            <person name="Zheng Q."/>
            <person name="Huang R."/>
            <person name="Yang H."/>
            <person name="Du X."/>
            <person name="Chen L."/>
            <person name="Yang M."/>
            <person name="Gaffney P.M."/>
            <person name="Wang S."/>
            <person name="Luo L."/>
            <person name="She Z."/>
            <person name="Ming Y."/>
            <person name="Huang W."/>
            <person name="Zhang S."/>
            <person name="Huang B."/>
            <person name="Zhang Y."/>
            <person name="Qu T."/>
            <person name="Ni P."/>
            <person name="Miao G."/>
            <person name="Wang J."/>
            <person name="Wang Q."/>
            <person name="Steinberg C.E."/>
            <person name="Wang H."/>
            <person name="Li N."/>
            <person name="Qian L."/>
            <person name="Zhang G."/>
            <person name="Li Y."/>
            <person name="Yang H."/>
            <person name="Liu X."/>
            <person name="Wang J."/>
            <person name="Yin Y."/>
            <person name="Wang J."/>
        </authorList>
    </citation>
    <scope>NUCLEOTIDE SEQUENCE [LARGE SCALE GENOMIC DNA]</scope>
    <source>
        <strain evidence="1">05x7-T-G4-1.051#20</strain>
    </source>
</reference>
<protein>
    <recommendedName>
        <fullName evidence="2">Tripartite motif-containing protein 2</fullName>
    </recommendedName>
</protein>
<dbReference type="EMBL" id="JH817153">
    <property type="protein sequence ID" value="EKC37051.1"/>
    <property type="molecule type" value="Genomic_DNA"/>
</dbReference>
<dbReference type="AlphaFoldDB" id="K1RRJ9"/>
<evidence type="ECO:0000313" key="1">
    <source>
        <dbReference type="EMBL" id="EKC37051.1"/>
    </source>
</evidence>
<dbReference type="Gene3D" id="2.120.10.30">
    <property type="entry name" value="TolB, C-terminal domain"/>
    <property type="match status" value="1"/>
</dbReference>